<keyword evidence="1" id="KW-0812">Transmembrane</keyword>
<dbReference type="AlphaFoldDB" id="A0A1A3GYZ9"/>
<dbReference type="SUPFAM" id="SSF52540">
    <property type="entry name" value="P-loop containing nucleoside triphosphate hydrolases"/>
    <property type="match status" value="1"/>
</dbReference>
<evidence type="ECO:0000259" key="2">
    <source>
        <dbReference type="Pfam" id="PF00350"/>
    </source>
</evidence>
<dbReference type="PANTHER" id="PTHR43681">
    <property type="entry name" value="TRANSMEMBRANE GTPASE FZO"/>
    <property type="match status" value="1"/>
</dbReference>
<comment type="caution">
    <text evidence="3">The sequence shown here is derived from an EMBL/GenBank/DDBJ whole genome shotgun (WGS) entry which is preliminary data.</text>
</comment>
<dbReference type="PANTHER" id="PTHR43681:SF1">
    <property type="entry name" value="SARCALUMENIN"/>
    <property type="match status" value="1"/>
</dbReference>
<dbReference type="RefSeq" id="WP_064982120.1">
    <property type="nucleotide sequence ID" value="NZ_LZLC01000153.1"/>
</dbReference>
<proteinExistence type="predicted"/>
<dbReference type="InterPro" id="IPR051943">
    <property type="entry name" value="TRAFAC_Dynamin-like_GTPase"/>
</dbReference>
<dbReference type="Pfam" id="PF00350">
    <property type="entry name" value="Dynamin_N"/>
    <property type="match status" value="1"/>
</dbReference>
<reference evidence="3 4" key="1">
    <citation type="submission" date="2016-06" db="EMBL/GenBank/DDBJ databases">
        <authorList>
            <person name="Kjaerup R.B."/>
            <person name="Dalgaard T.S."/>
            <person name="Juul-Madsen H.R."/>
        </authorList>
    </citation>
    <scope>NUCLEOTIDE SEQUENCE [LARGE SCALE GENOMIC DNA]</scope>
    <source>
        <strain evidence="3 4">1127319.6</strain>
    </source>
</reference>
<evidence type="ECO:0000313" key="3">
    <source>
        <dbReference type="EMBL" id="OBJ40574.1"/>
    </source>
</evidence>
<dbReference type="InterPro" id="IPR045063">
    <property type="entry name" value="Dynamin_N"/>
</dbReference>
<dbReference type="InterPro" id="IPR027417">
    <property type="entry name" value="P-loop_NTPase"/>
</dbReference>
<organism evidence="3 4">
    <name type="scientific">Mycolicibacterium mucogenicum</name>
    <name type="common">Mycobacterium mucogenicum</name>
    <dbReference type="NCBI Taxonomy" id="56689"/>
    <lineage>
        <taxon>Bacteria</taxon>
        <taxon>Bacillati</taxon>
        <taxon>Actinomycetota</taxon>
        <taxon>Actinomycetes</taxon>
        <taxon>Mycobacteriales</taxon>
        <taxon>Mycobacteriaceae</taxon>
        <taxon>Mycolicibacterium</taxon>
    </lineage>
</organism>
<feature type="domain" description="Dynamin N-terminal" evidence="2">
    <location>
        <begin position="46"/>
        <end position="194"/>
    </location>
</feature>
<dbReference type="OrthoDB" id="4746525at2"/>
<keyword evidence="1" id="KW-1133">Transmembrane helix</keyword>
<feature type="transmembrane region" description="Helical" evidence="1">
    <location>
        <begin position="467"/>
        <end position="496"/>
    </location>
</feature>
<evidence type="ECO:0000256" key="1">
    <source>
        <dbReference type="SAM" id="Phobius"/>
    </source>
</evidence>
<keyword evidence="1" id="KW-0472">Membrane</keyword>
<accession>A0A1A3GYZ9</accession>
<sequence>MTAPADLDLVTLRQSLQSLLPDVGAGAALQHLTTGAGAAAESRANIVVVGEPSTGKTSMINALLGCSDLLPVRPTASYIAVGGDRTSSVRAHYGDGRVTSGDLTHLAALLAEDADERPERVELTVTDPRLAGVTLFDTPGVGGTDSALAQLALTAVQQATALVFVCSAAAKISIAERKFLAEAASRIDQIVFVLSKTDKYADWEQVLAENVDTIRGDFHRFPPGRFDDVTFVPISARLAHMAAARGNLTLARISGIDELWSQLLRISAMHRELDELNTLRAIASAIDDAELILADRKQTLESAPEDDEQLAAVTRQITLLTEANSAWRMELARAIDTARDEARTRLRRRLNQLRDRYDAKMQEKIKPAMIPEIEATIVSDLCELQDEIDGAVRDHIEEITRHLLAGITGGDDTAATVVNNLPARGENAAEFLRERTGPPQDPSATMMGLTTAMMGTNTARMLITPSLAAALSVSAGGILAVGVGAVAALPVGVVWWRLQKKFRERASDVISLRGWINECLNSANGEISLDLDRIFRQASYTLQETIATAMADALQAATDARKDLGRARDRAAADLLRLNKVRTQLDPLREASRIRRQALLAGPVSGSG</sequence>
<dbReference type="EMBL" id="LZLC01000153">
    <property type="protein sequence ID" value="OBJ40574.1"/>
    <property type="molecule type" value="Genomic_DNA"/>
</dbReference>
<dbReference type="Proteomes" id="UP000093898">
    <property type="component" value="Unassembled WGS sequence"/>
</dbReference>
<evidence type="ECO:0000313" key="4">
    <source>
        <dbReference type="Proteomes" id="UP000093898"/>
    </source>
</evidence>
<gene>
    <name evidence="3" type="ORF">A5630_24645</name>
</gene>
<protein>
    <recommendedName>
        <fullName evidence="2">Dynamin N-terminal domain-containing protein</fullName>
    </recommendedName>
</protein>
<name>A0A1A3GYZ9_MYCMU</name>
<dbReference type="Gene3D" id="3.40.50.300">
    <property type="entry name" value="P-loop containing nucleotide triphosphate hydrolases"/>
    <property type="match status" value="1"/>
</dbReference>